<comment type="caution">
    <text evidence="1">The sequence shown here is derived from an EMBL/GenBank/DDBJ whole genome shotgun (WGS) entry which is preliminary data.</text>
</comment>
<proteinExistence type="predicted"/>
<evidence type="ECO:0000313" key="1">
    <source>
        <dbReference type="EMBL" id="KAJ3004292.1"/>
    </source>
</evidence>
<keyword evidence="2" id="KW-1185">Reference proteome</keyword>
<reference evidence="1" key="1">
    <citation type="submission" date="2022-08" db="EMBL/GenBank/DDBJ databases">
        <title>Genome Sequence of Pycnoporus sanguineus.</title>
        <authorList>
            <person name="Buettner E."/>
        </authorList>
    </citation>
    <scope>NUCLEOTIDE SEQUENCE</scope>
    <source>
        <strain evidence="1">CG-C14</strain>
    </source>
</reference>
<protein>
    <submittedName>
        <fullName evidence="1">Uncharacterized protein</fullName>
    </submittedName>
</protein>
<accession>A0ACC1PX84</accession>
<organism evidence="1 2">
    <name type="scientific">Trametes sanguinea</name>
    <dbReference type="NCBI Taxonomy" id="158606"/>
    <lineage>
        <taxon>Eukaryota</taxon>
        <taxon>Fungi</taxon>
        <taxon>Dikarya</taxon>
        <taxon>Basidiomycota</taxon>
        <taxon>Agaricomycotina</taxon>
        <taxon>Agaricomycetes</taxon>
        <taxon>Polyporales</taxon>
        <taxon>Polyporaceae</taxon>
        <taxon>Trametes</taxon>
    </lineage>
</organism>
<name>A0ACC1PX84_9APHY</name>
<dbReference type="Proteomes" id="UP001144978">
    <property type="component" value="Unassembled WGS sequence"/>
</dbReference>
<evidence type="ECO:0000313" key="2">
    <source>
        <dbReference type="Proteomes" id="UP001144978"/>
    </source>
</evidence>
<sequence length="781" mass="85943">MAAVRARERALRHREPAHAHAPARPVQVVLADAPQPPPPHTAQPADGAHRRRPHPAHRRREPALETLVMHFTSPNQQVLPLAPVTLPQLRALTLGGHYLLANLLESLHLPALDALTLDIEARDPIEDAVSALLARSGKPPLTRLSLSYGAGSASQHYRGRPLPQLPPDAAAETTPTKRIPDVGPVNRVPDLDGADDLPPPASPVLSAVQPPEVPLPTSAPSVTAAPPPLRMERSDSGDSVVEDARAAGEGPRPEFLPITDLDVLARTARCFHEVALDRLWHTQTSLVPLVKCFPDTLLKTEIGNDGVEVVNFVSEPKAEDWTRVKFYAPRIKIIRPDVSLAADPLREGCLDEEAYVTLLKSKGSAPLLPNLQSFQWIDPSTRWGDADEVYAIASFSLMLNPQVTSMDVIMNRWKDESSAEAIASALRQFGNDSSQLRSVNFVSSSCVPIEKAVLNLAYRHPRLKSLKCSWSRSMTVDAITYLSELQGLQEIAIRADRETTVEAIKVAKARGHRFFPALQSLVLQTESLEPCREWLDVIRAPNVNNFTFVVDQPPTAKNFGDFLVLLVERGGLEHLRFICNTPCPRDASGYSIIPMTLEPLLQLNLVTLQLEPAMPIVIDDTFVERMARAWPRLQTLELNATWRRYSMHTPLVTIPGLLPLTVHCPNLTSLGITFDPDVSSFQDKFAAGDRPAEGHSFGLDKPFNFGVGATMLGPGDNGFTLASVISDFCPGLVTLDSAWRRAEGSSLAGLDEELDDGAWWQVHCYAKEMARVRRQERLWMA</sequence>
<dbReference type="EMBL" id="JANSHE010001150">
    <property type="protein sequence ID" value="KAJ3004292.1"/>
    <property type="molecule type" value="Genomic_DNA"/>
</dbReference>
<gene>
    <name evidence="1" type="ORF">NUW54_g4882</name>
</gene>